<keyword evidence="2" id="KW-1185">Reference proteome</keyword>
<organism evidence="1 2">
    <name type="scientific">Kalanchoe fedtschenkoi</name>
    <name type="common">Lavender scallops</name>
    <name type="synonym">South American air plant</name>
    <dbReference type="NCBI Taxonomy" id="63787"/>
    <lineage>
        <taxon>Eukaryota</taxon>
        <taxon>Viridiplantae</taxon>
        <taxon>Streptophyta</taxon>
        <taxon>Embryophyta</taxon>
        <taxon>Tracheophyta</taxon>
        <taxon>Spermatophyta</taxon>
        <taxon>Magnoliopsida</taxon>
        <taxon>eudicotyledons</taxon>
        <taxon>Gunneridae</taxon>
        <taxon>Pentapetalae</taxon>
        <taxon>Saxifragales</taxon>
        <taxon>Crassulaceae</taxon>
        <taxon>Kalanchoe</taxon>
    </lineage>
</organism>
<evidence type="ECO:0000313" key="1">
    <source>
        <dbReference type="EnsemblPlants" id="Kaladp0024s0807.1.v1.1.CDS.1"/>
    </source>
</evidence>
<accession>A0A7N0T7V7</accession>
<dbReference type="AlphaFoldDB" id="A0A7N0T7V7"/>
<protein>
    <submittedName>
        <fullName evidence="1">Uncharacterized protein</fullName>
    </submittedName>
</protein>
<sequence>MCHPGSFSYFHALKTSCVQTRWSDRQQSVAVEGAGGGCLTKRFCICSPTKHPGSFRCRQHKAEYVWSGKSGNRSSGSQMDSLDF</sequence>
<dbReference type="EnsemblPlants" id="Kaladp0024s0807.1.v1.1">
    <property type="protein sequence ID" value="Kaladp0024s0807.1.v1.1.CDS.1"/>
    <property type="gene ID" value="Kaladp0024s0807.v1.1"/>
</dbReference>
<evidence type="ECO:0000313" key="2">
    <source>
        <dbReference type="Proteomes" id="UP000594263"/>
    </source>
</evidence>
<reference evidence="1" key="1">
    <citation type="submission" date="2021-01" db="UniProtKB">
        <authorList>
            <consortium name="EnsemblPlants"/>
        </authorList>
    </citation>
    <scope>IDENTIFICATION</scope>
</reference>
<name>A0A7N0T7V7_KALFE</name>
<proteinExistence type="predicted"/>
<dbReference type="Proteomes" id="UP000594263">
    <property type="component" value="Unplaced"/>
</dbReference>
<dbReference type="Gramene" id="Kaladp0024s0807.1.v1.1">
    <property type="protein sequence ID" value="Kaladp0024s0807.1.v1.1.CDS.1"/>
    <property type="gene ID" value="Kaladp0024s0807.v1.1"/>
</dbReference>